<dbReference type="InterPro" id="IPR000551">
    <property type="entry name" value="MerR-type_HTH_dom"/>
</dbReference>
<evidence type="ECO:0000256" key="3">
    <source>
        <dbReference type="ARBA" id="ARBA00017250"/>
    </source>
</evidence>
<evidence type="ECO:0000256" key="1">
    <source>
        <dbReference type="ARBA" id="ARBA00004496"/>
    </source>
</evidence>
<dbReference type="GO" id="GO:0003700">
    <property type="term" value="F:DNA-binding transcription factor activity"/>
    <property type="evidence" value="ECO:0007669"/>
    <property type="project" value="InterPro"/>
</dbReference>
<keyword evidence="7" id="KW-0805">Transcription regulation</keyword>
<evidence type="ECO:0000256" key="10">
    <source>
        <dbReference type="ARBA" id="ARBA00023163"/>
    </source>
</evidence>
<dbReference type="AlphaFoldDB" id="A0A2N8ZBL8"/>
<dbReference type="InterPro" id="IPR047057">
    <property type="entry name" value="MerR_fam"/>
</dbReference>
<evidence type="ECO:0000256" key="5">
    <source>
        <dbReference type="ARBA" id="ARBA00022723"/>
    </source>
</evidence>
<dbReference type="GO" id="GO:0005737">
    <property type="term" value="C:cytoplasm"/>
    <property type="evidence" value="ECO:0007669"/>
    <property type="project" value="UniProtKB-SubCell"/>
</dbReference>
<dbReference type="PANTHER" id="PTHR30204">
    <property type="entry name" value="REDOX-CYCLING DRUG-SENSING TRANSCRIPTIONAL ACTIVATOR SOXR"/>
    <property type="match status" value="1"/>
</dbReference>
<organism evidence="14 15">
    <name type="scientific">Vibrio tapetis subsp. tapetis</name>
    <dbReference type="NCBI Taxonomy" id="1671868"/>
    <lineage>
        <taxon>Bacteria</taxon>
        <taxon>Pseudomonadati</taxon>
        <taxon>Pseudomonadota</taxon>
        <taxon>Gammaproteobacteria</taxon>
        <taxon>Vibrionales</taxon>
        <taxon>Vibrionaceae</taxon>
        <taxon>Vibrio</taxon>
    </lineage>
</organism>
<evidence type="ECO:0000256" key="9">
    <source>
        <dbReference type="ARBA" id="ARBA00023159"/>
    </source>
</evidence>
<dbReference type="EMBL" id="LT960611">
    <property type="protein sequence ID" value="SON49292.1"/>
    <property type="molecule type" value="Genomic_DNA"/>
</dbReference>
<dbReference type="RefSeq" id="WP_102521986.1">
    <property type="nucleotide sequence ID" value="NZ_LT960611.1"/>
</dbReference>
<proteinExistence type="predicted"/>
<evidence type="ECO:0000256" key="6">
    <source>
        <dbReference type="ARBA" id="ARBA00023008"/>
    </source>
</evidence>
<keyword evidence="9" id="KW-0010">Activator</keyword>
<comment type="subcellular location">
    <subcellularLocation>
        <location evidence="1">Cytoplasm</location>
    </subcellularLocation>
</comment>
<keyword evidence="4" id="KW-0963">Cytoplasm</keyword>
<dbReference type="GO" id="GO:0045893">
    <property type="term" value="P:positive regulation of DNA-templated transcription"/>
    <property type="evidence" value="ECO:0007669"/>
    <property type="project" value="InterPro"/>
</dbReference>
<dbReference type="PROSITE" id="PS00552">
    <property type="entry name" value="HTH_MERR_1"/>
    <property type="match status" value="1"/>
</dbReference>
<name>A0A2N8ZBL8_9VIBR</name>
<evidence type="ECO:0000256" key="7">
    <source>
        <dbReference type="ARBA" id="ARBA00023015"/>
    </source>
</evidence>
<dbReference type="GO" id="GO:0005507">
    <property type="term" value="F:copper ion binding"/>
    <property type="evidence" value="ECO:0007669"/>
    <property type="project" value="InterPro"/>
</dbReference>
<dbReference type="CDD" id="cd01108">
    <property type="entry name" value="HTH_CueR"/>
    <property type="match status" value="1"/>
</dbReference>
<keyword evidence="6" id="KW-0186">Copper</keyword>
<protein>
    <recommendedName>
        <fullName evidence="3">HTH-type transcriptional regulator CueR</fullName>
    </recommendedName>
    <alternativeName>
        <fullName evidence="12">Copper efflux regulator</fullName>
    </alternativeName>
    <alternativeName>
        <fullName evidence="11">Copper export regulator</fullName>
    </alternativeName>
</protein>
<evidence type="ECO:0000256" key="11">
    <source>
        <dbReference type="ARBA" id="ARBA00031472"/>
    </source>
</evidence>
<feature type="domain" description="HTH merR-type" evidence="13">
    <location>
        <begin position="1"/>
        <end position="69"/>
    </location>
</feature>
<dbReference type="OrthoDB" id="9802039at2"/>
<comment type="subunit">
    <text evidence="2">Homodimer.</text>
</comment>
<sequence length="131" mass="14568">MNISQAAKATQLTAKSIRFYEEKGVITPAQRSDNGYRVYSSQHIEELQLIARARRAGFNLEECKSLLSLANDPKRTSAEVKARAVEKLKVVEQKIGELNVIKQQLESWISHCPGDSGADCPIIDDLCGHNK</sequence>
<dbReference type="NCBIfam" id="TIGR02044">
    <property type="entry name" value="CueR"/>
    <property type="match status" value="1"/>
</dbReference>
<dbReference type="Pfam" id="PF13411">
    <property type="entry name" value="MerR_1"/>
    <property type="match status" value="1"/>
</dbReference>
<evidence type="ECO:0000256" key="12">
    <source>
        <dbReference type="ARBA" id="ARBA00032335"/>
    </source>
</evidence>
<dbReference type="PROSITE" id="PS50937">
    <property type="entry name" value="HTH_MERR_2"/>
    <property type="match status" value="1"/>
</dbReference>
<evidence type="ECO:0000259" key="13">
    <source>
        <dbReference type="PROSITE" id="PS50937"/>
    </source>
</evidence>
<keyword evidence="10" id="KW-0804">Transcription</keyword>
<evidence type="ECO:0000256" key="8">
    <source>
        <dbReference type="ARBA" id="ARBA00023125"/>
    </source>
</evidence>
<dbReference type="SUPFAM" id="SSF46955">
    <property type="entry name" value="Putative DNA-binding domain"/>
    <property type="match status" value="1"/>
</dbReference>
<dbReference type="GO" id="GO:0003677">
    <property type="term" value="F:DNA binding"/>
    <property type="evidence" value="ECO:0007669"/>
    <property type="project" value="UniProtKB-KW"/>
</dbReference>
<gene>
    <name evidence="14" type="primary">cueR</name>
    <name evidence="14" type="ORF">VTAP4600_A1313</name>
</gene>
<evidence type="ECO:0000313" key="15">
    <source>
        <dbReference type="Proteomes" id="UP000235828"/>
    </source>
</evidence>
<dbReference type="SMART" id="SM00422">
    <property type="entry name" value="HTH_MERR"/>
    <property type="match status" value="1"/>
</dbReference>
<dbReference type="InterPro" id="IPR011789">
    <property type="entry name" value="CueR"/>
</dbReference>
<evidence type="ECO:0000313" key="14">
    <source>
        <dbReference type="EMBL" id="SON49292.1"/>
    </source>
</evidence>
<dbReference type="PANTHER" id="PTHR30204:SF16">
    <property type="entry name" value="HTH-TYPE TRANSCRIPTIONAL REGULATOR CUER"/>
    <property type="match status" value="1"/>
</dbReference>
<reference evidence="14 15" key="1">
    <citation type="submission" date="2017-10" db="EMBL/GenBank/DDBJ databases">
        <authorList>
            <person name="Banno H."/>
            <person name="Chua N.-H."/>
        </authorList>
    </citation>
    <scope>NUCLEOTIDE SEQUENCE [LARGE SCALE GENOMIC DNA]</scope>
    <source>
        <strain evidence="14">Vibrio tapetis CECT4600</strain>
    </source>
</reference>
<keyword evidence="15" id="KW-1185">Reference proteome</keyword>
<dbReference type="Gene3D" id="1.10.1660.10">
    <property type="match status" value="1"/>
</dbReference>
<dbReference type="Proteomes" id="UP000235828">
    <property type="component" value="Chromosome A"/>
</dbReference>
<evidence type="ECO:0000256" key="2">
    <source>
        <dbReference type="ARBA" id="ARBA00011738"/>
    </source>
</evidence>
<dbReference type="InterPro" id="IPR009061">
    <property type="entry name" value="DNA-bd_dom_put_sf"/>
</dbReference>
<evidence type="ECO:0000256" key="4">
    <source>
        <dbReference type="ARBA" id="ARBA00022490"/>
    </source>
</evidence>
<keyword evidence="5" id="KW-0479">Metal-binding</keyword>
<dbReference type="PRINTS" id="PR00040">
    <property type="entry name" value="HTHMERR"/>
</dbReference>
<dbReference type="KEGG" id="vta:A1313"/>
<accession>A0A2N8ZBL8</accession>
<keyword evidence="8 14" id="KW-0238">DNA-binding</keyword>